<dbReference type="EMBL" id="JBHILM010000006">
    <property type="protein sequence ID" value="MFB5680764.1"/>
    <property type="molecule type" value="Genomic_DNA"/>
</dbReference>
<dbReference type="RefSeq" id="WP_375524559.1">
    <property type="nucleotide sequence ID" value="NZ_JBHILM010000006.1"/>
</dbReference>
<evidence type="ECO:0000313" key="2">
    <source>
        <dbReference type="EMBL" id="MFB5680764.1"/>
    </source>
</evidence>
<sequence length="157" mass="17371">MKGKEVVFRVKGPINFNILLGFLILGVVNSFNLYNNVEYGGIAGIDYLIIASLGLFCVVWLAAAVRALTGPRTLRLDDGSVTLGKKKIQSSEIKEIIIHQDHWGLVTVGILPKGKKIVHVHWSFRLIDDRVGSLKALDTWAASNNVDVGWGRFTSWL</sequence>
<evidence type="ECO:0008006" key="4">
    <source>
        <dbReference type="Google" id="ProtNLM"/>
    </source>
</evidence>
<keyword evidence="1" id="KW-1133">Transmembrane helix</keyword>
<organism evidence="2 3">
    <name type="scientific">Paenibacillus terreus</name>
    <dbReference type="NCBI Taxonomy" id="1387834"/>
    <lineage>
        <taxon>Bacteria</taxon>
        <taxon>Bacillati</taxon>
        <taxon>Bacillota</taxon>
        <taxon>Bacilli</taxon>
        <taxon>Bacillales</taxon>
        <taxon>Paenibacillaceae</taxon>
        <taxon>Paenibacillus</taxon>
    </lineage>
</organism>
<feature type="transmembrane region" description="Helical" evidence="1">
    <location>
        <begin position="45"/>
        <end position="65"/>
    </location>
</feature>
<gene>
    <name evidence="2" type="ORF">ACE3NQ_07565</name>
</gene>
<evidence type="ECO:0000313" key="3">
    <source>
        <dbReference type="Proteomes" id="UP001580407"/>
    </source>
</evidence>
<keyword evidence="1" id="KW-0472">Membrane</keyword>
<comment type="caution">
    <text evidence="2">The sequence shown here is derived from an EMBL/GenBank/DDBJ whole genome shotgun (WGS) entry which is preliminary data.</text>
</comment>
<accession>A0ABV5B5U3</accession>
<name>A0ABV5B5U3_9BACL</name>
<dbReference type="Proteomes" id="UP001580407">
    <property type="component" value="Unassembled WGS sequence"/>
</dbReference>
<reference evidence="2 3" key="1">
    <citation type="submission" date="2024-09" db="EMBL/GenBank/DDBJ databases">
        <authorList>
            <person name="Ruan L."/>
        </authorList>
    </citation>
    <scope>NUCLEOTIDE SEQUENCE [LARGE SCALE GENOMIC DNA]</scope>
    <source>
        <strain evidence="2 3">D33</strain>
    </source>
</reference>
<keyword evidence="3" id="KW-1185">Reference proteome</keyword>
<evidence type="ECO:0000256" key="1">
    <source>
        <dbReference type="SAM" id="Phobius"/>
    </source>
</evidence>
<keyword evidence="1" id="KW-0812">Transmembrane</keyword>
<proteinExistence type="predicted"/>
<protein>
    <recommendedName>
        <fullName evidence="4">PH domain-containing protein</fullName>
    </recommendedName>
</protein>
<feature type="transmembrane region" description="Helical" evidence="1">
    <location>
        <begin position="12"/>
        <end position="33"/>
    </location>
</feature>